<dbReference type="PANTHER" id="PTHR34139:SF1">
    <property type="entry name" value="RNASE MJ1380-RELATED"/>
    <property type="match status" value="1"/>
</dbReference>
<dbReference type="Pfam" id="PF01934">
    <property type="entry name" value="HepT-like"/>
    <property type="match status" value="1"/>
</dbReference>
<accession>A0A0S1XBN8</accession>
<dbReference type="GO" id="GO:0000166">
    <property type="term" value="F:nucleotide binding"/>
    <property type="evidence" value="ECO:0007669"/>
    <property type="project" value="UniProtKB-KW"/>
</dbReference>
<dbReference type="GeneID" id="26136504"/>
<dbReference type="GO" id="GO:0110001">
    <property type="term" value="C:toxin-antitoxin complex"/>
    <property type="evidence" value="ECO:0007669"/>
    <property type="project" value="InterPro"/>
</dbReference>
<organism evidence="6 7">
    <name type="scientific">Thermococcus barophilus</name>
    <dbReference type="NCBI Taxonomy" id="55802"/>
    <lineage>
        <taxon>Archaea</taxon>
        <taxon>Methanobacteriati</taxon>
        <taxon>Methanobacteriota</taxon>
        <taxon>Thermococci</taxon>
        <taxon>Thermococcales</taxon>
        <taxon>Thermococcaceae</taxon>
        <taxon>Thermococcus</taxon>
    </lineage>
</organism>
<dbReference type="Proteomes" id="UP000066042">
    <property type="component" value="Chromosome"/>
</dbReference>
<dbReference type="InterPro" id="IPR051813">
    <property type="entry name" value="HepT_RNase_toxin"/>
</dbReference>
<evidence type="ECO:0000256" key="2">
    <source>
        <dbReference type="ARBA" id="ARBA00022649"/>
    </source>
</evidence>
<evidence type="ECO:0008006" key="8">
    <source>
        <dbReference type="Google" id="ProtNLM"/>
    </source>
</evidence>
<proteinExistence type="predicted"/>
<dbReference type="GO" id="GO:0004540">
    <property type="term" value="F:RNA nuclease activity"/>
    <property type="evidence" value="ECO:0007669"/>
    <property type="project" value="InterPro"/>
</dbReference>
<dbReference type="AlphaFoldDB" id="A0A0S1XBN8"/>
<keyword evidence="1" id="KW-0597">Phosphoprotein</keyword>
<dbReference type="STRING" id="55802.TBCH5v1_1251"/>
<dbReference type="GO" id="GO:0016787">
    <property type="term" value="F:hydrolase activity"/>
    <property type="evidence" value="ECO:0007669"/>
    <property type="project" value="UniProtKB-KW"/>
</dbReference>
<evidence type="ECO:0000256" key="1">
    <source>
        <dbReference type="ARBA" id="ARBA00022553"/>
    </source>
</evidence>
<reference evidence="6 7" key="1">
    <citation type="journal article" date="2016" name="Genome Announc.">
        <title>Complete genome sequence of the hyperthermophilic and piezophilic archaeon Thermococcus barophilus Ch5, capable of growth at the expense of hydrogenogenesis from carbon monoxide and formate.</title>
        <authorList>
            <person name="Oger P."/>
            <person name="Sokolova T.G."/>
            <person name="Kozhevnikova D.A."/>
            <person name="Taranov E.A."/>
            <person name="Vannier P."/>
            <person name="Lee H.S."/>
            <person name="Kwon K.K."/>
            <person name="Kang S.G."/>
            <person name="Lee J.H."/>
            <person name="Bonch-Osmolovskaya E.A."/>
            <person name="Lebedinsky A.V."/>
        </authorList>
    </citation>
    <scope>NUCLEOTIDE SEQUENCE [LARGE SCALE GENOMIC DNA]</scope>
    <source>
        <strain evidence="7">Ch5</strain>
    </source>
</reference>
<evidence type="ECO:0000256" key="3">
    <source>
        <dbReference type="ARBA" id="ARBA00022722"/>
    </source>
</evidence>
<protein>
    <recommendedName>
        <fullName evidence="8">DUF86 domain-containing protein</fullName>
    </recommendedName>
</protein>
<keyword evidence="5" id="KW-0378">Hydrolase</keyword>
<keyword evidence="3" id="KW-0540">Nuclease</keyword>
<evidence type="ECO:0000313" key="6">
    <source>
        <dbReference type="EMBL" id="ALM75175.1"/>
    </source>
</evidence>
<evidence type="ECO:0000313" key="7">
    <source>
        <dbReference type="Proteomes" id="UP000066042"/>
    </source>
</evidence>
<dbReference type="PANTHER" id="PTHR34139">
    <property type="entry name" value="UPF0331 PROTEIN MJ0127"/>
    <property type="match status" value="1"/>
</dbReference>
<dbReference type="RefSeq" id="WP_056933876.1">
    <property type="nucleotide sequence ID" value="NZ_CP013050.1"/>
</dbReference>
<keyword evidence="2" id="KW-1277">Toxin-antitoxin system</keyword>
<dbReference type="EMBL" id="CP013050">
    <property type="protein sequence ID" value="ALM75175.1"/>
    <property type="molecule type" value="Genomic_DNA"/>
</dbReference>
<gene>
    <name evidence="6" type="ORF">TBCH5v1_1251</name>
</gene>
<keyword evidence="4" id="KW-0547">Nucleotide-binding</keyword>
<evidence type="ECO:0000256" key="5">
    <source>
        <dbReference type="ARBA" id="ARBA00022801"/>
    </source>
</evidence>
<dbReference type="InterPro" id="IPR008201">
    <property type="entry name" value="HepT-like"/>
</dbReference>
<dbReference type="PATRIC" id="fig|55802.8.peg.1231"/>
<evidence type="ECO:0000256" key="4">
    <source>
        <dbReference type="ARBA" id="ARBA00022741"/>
    </source>
</evidence>
<sequence>MKRDYTLYLRDIIEAMESIERFIEGMSFKDFVADDKTVSAVLRKLEIIGEAAKHISPHIRERYDDVPWKQMAGMRDKLIHFYFGVDYELVWRTVTVRIPEIKKRLIEILSELKGDQNGAQI</sequence>
<name>A0A0S1XBN8_THEBA</name>